<feature type="domain" description="ABC transmembrane type-1" evidence="8">
    <location>
        <begin position="98"/>
        <end position="288"/>
    </location>
</feature>
<feature type="transmembrane region" description="Helical" evidence="7">
    <location>
        <begin position="138"/>
        <end position="158"/>
    </location>
</feature>
<dbReference type="EMBL" id="VSSQ01000010">
    <property type="protein sequence ID" value="MPL59820.1"/>
    <property type="molecule type" value="Genomic_DNA"/>
</dbReference>
<comment type="subcellular location">
    <subcellularLocation>
        <location evidence="1">Cell membrane</location>
        <topology evidence="1">Multi-pass membrane protein</topology>
    </subcellularLocation>
</comment>
<name>A0A644SYQ4_9ZZZZ</name>
<dbReference type="SUPFAM" id="SSF161098">
    <property type="entry name" value="MetI-like"/>
    <property type="match status" value="1"/>
</dbReference>
<evidence type="ECO:0000256" key="2">
    <source>
        <dbReference type="ARBA" id="ARBA00022448"/>
    </source>
</evidence>
<dbReference type="Gene3D" id="1.10.3720.10">
    <property type="entry name" value="MetI-like"/>
    <property type="match status" value="1"/>
</dbReference>
<dbReference type="Pfam" id="PF00528">
    <property type="entry name" value="BPD_transp_1"/>
    <property type="match status" value="1"/>
</dbReference>
<keyword evidence="6 7" id="KW-0472">Membrane</keyword>
<evidence type="ECO:0000259" key="8">
    <source>
        <dbReference type="PROSITE" id="PS50928"/>
    </source>
</evidence>
<gene>
    <name evidence="9" type="primary">ddpC_2</name>
    <name evidence="9" type="ORF">SDC9_05376</name>
</gene>
<protein>
    <submittedName>
        <fullName evidence="9">Putative D,D-dipeptide transport system permease protein DdpC</fullName>
    </submittedName>
</protein>
<proteinExistence type="predicted"/>
<feature type="transmembrane region" description="Helical" evidence="7">
    <location>
        <begin position="101"/>
        <end position="126"/>
    </location>
</feature>
<dbReference type="PROSITE" id="PS50928">
    <property type="entry name" value="ABC_TM1"/>
    <property type="match status" value="1"/>
</dbReference>
<feature type="transmembrane region" description="Helical" evidence="7">
    <location>
        <begin position="34"/>
        <end position="55"/>
    </location>
</feature>
<feature type="transmembrane region" description="Helical" evidence="7">
    <location>
        <begin position="266"/>
        <end position="286"/>
    </location>
</feature>
<reference evidence="9" key="1">
    <citation type="submission" date="2019-08" db="EMBL/GenBank/DDBJ databases">
        <authorList>
            <person name="Kucharzyk K."/>
            <person name="Murdoch R.W."/>
            <person name="Higgins S."/>
            <person name="Loffler F."/>
        </authorList>
    </citation>
    <scope>NUCLEOTIDE SEQUENCE</scope>
</reference>
<evidence type="ECO:0000256" key="7">
    <source>
        <dbReference type="SAM" id="Phobius"/>
    </source>
</evidence>
<dbReference type="GO" id="GO:0055085">
    <property type="term" value="P:transmembrane transport"/>
    <property type="evidence" value="ECO:0007669"/>
    <property type="project" value="InterPro"/>
</dbReference>
<evidence type="ECO:0000256" key="3">
    <source>
        <dbReference type="ARBA" id="ARBA00022475"/>
    </source>
</evidence>
<evidence type="ECO:0000256" key="4">
    <source>
        <dbReference type="ARBA" id="ARBA00022692"/>
    </source>
</evidence>
<keyword evidence="4 7" id="KW-0812">Transmembrane</keyword>
<keyword evidence="2" id="KW-0813">Transport</keyword>
<evidence type="ECO:0000256" key="6">
    <source>
        <dbReference type="ARBA" id="ARBA00023136"/>
    </source>
</evidence>
<dbReference type="PANTHER" id="PTHR43386:SF1">
    <property type="entry name" value="D,D-DIPEPTIDE TRANSPORT SYSTEM PERMEASE PROTEIN DDPC-RELATED"/>
    <property type="match status" value="1"/>
</dbReference>
<feature type="transmembrane region" description="Helical" evidence="7">
    <location>
        <begin position="228"/>
        <end position="245"/>
    </location>
</feature>
<keyword evidence="3" id="KW-1003">Cell membrane</keyword>
<keyword evidence="5 7" id="KW-1133">Transmembrane helix</keyword>
<evidence type="ECO:0000313" key="9">
    <source>
        <dbReference type="EMBL" id="MPL59820.1"/>
    </source>
</evidence>
<dbReference type="Pfam" id="PF12911">
    <property type="entry name" value="OppC_N"/>
    <property type="match status" value="1"/>
</dbReference>
<dbReference type="CDD" id="cd06261">
    <property type="entry name" value="TM_PBP2"/>
    <property type="match status" value="1"/>
</dbReference>
<sequence>MTQLQSTLGRSRETQPKAKTKKGKYWYKFSRNKLSVLGLVIVVTVVLLALLAPWITPYPRHVRPFVDFANASKAPSAKNLLGTDIYGRDILTRIIFAFRGALLTALVVLSLSVPVGVLLGLLAGYFRGSWIDTVIMRTTDVFLAVPPLILALAIASVLKPNLMNSMLAVTVMWWPWYTRIVYGMASSARNEYYVIAAELTGASQAHIMFREILPNCLSPVFTKVALDVGWVILISASLSFVGLGEQQPTPALGQMVSEGAKYMPQYWWMTVFPALAIILIILGFNLTGDGLSDMLETSVG</sequence>
<dbReference type="InterPro" id="IPR025966">
    <property type="entry name" value="OppC_N"/>
</dbReference>
<dbReference type="InterPro" id="IPR050366">
    <property type="entry name" value="BP-dependent_transpt_permease"/>
</dbReference>
<dbReference type="GO" id="GO:0005886">
    <property type="term" value="C:plasma membrane"/>
    <property type="evidence" value="ECO:0007669"/>
    <property type="project" value="UniProtKB-SubCell"/>
</dbReference>
<comment type="caution">
    <text evidence="9">The sequence shown here is derived from an EMBL/GenBank/DDBJ whole genome shotgun (WGS) entry which is preliminary data.</text>
</comment>
<evidence type="ECO:0000256" key="5">
    <source>
        <dbReference type="ARBA" id="ARBA00022989"/>
    </source>
</evidence>
<evidence type="ECO:0000256" key="1">
    <source>
        <dbReference type="ARBA" id="ARBA00004651"/>
    </source>
</evidence>
<dbReference type="InterPro" id="IPR035906">
    <property type="entry name" value="MetI-like_sf"/>
</dbReference>
<dbReference type="PANTHER" id="PTHR43386">
    <property type="entry name" value="OLIGOPEPTIDE TRANSPORT SYSTEM PERMEASE PROTEIN APPC"/>
    <property type="match status" value="1"/>
</dbReference>
<dbReference type="AlphaFoldDB" id="A0A644SYQ4"/>
<accession>A0A644SYQ4</accession>
<dbReference type="InterPro" id="IPR000515">
    <property type="entry name" value="MetI-like"/>
</dbReference>
<organism evidence="9">
    <name type="scientific">bioreactor metagenome</name>
    <dbReference type="NCBI Taxonomy" id="1076179"/>
    <lineage>
        <taxon>unclassified sequences</taxon>
        <taxon>metagenomes</taxon>
        <taxon>ecological metagenomes</taxon>
    </lineage>
</organism>